<dbReference type="Pfam" id="PF00047">
    <property type="entry name" value="ig"/>
    <property type="match status" value="1"/>
</dbReference>
<feature type="compositionally biased region" description="Polar residues" evidence="3">
    <location>
        <begin position="980"/>
        <end position="996"/>
    </location>
</feature>
<keyword evidence="4" id="KW-1133">Transmembrane helix</keyword>
<feature type="region of interest" description="Disordered" evidence="3">
    <location>
        <begin position="1305"/>
        <end position="1666"/>
    </location>
</feature>
<dbReference type="InterPro" id="IPR003598">
    <property type="entry name" value="Ig_sub2"/>
</dbReference>
<reference evidence="6" key="1">
    <citation type="submission" date="2024-06" db="EMBL/GenBank/DDBJ databases">
        <authorList>
            <person name="Liu X."/>
            <person name="Lenzi L."/>
            <person name="Haldenby T S."/>
            <person name="Uol C."/>
        </authorList>
    </citation>
    <scope>NUCLEOTIDE SEQUENCE</scope>
</reference>
<dbReference type="InterPro" id="IPR007110">
    <property type="entry name" value="Ig-like_dom"/>
</dbReference>
<evidence type="ECO:0000313" key="7">
    <source>
        <dbReference type="EMBL" id="CAL5129243.1"/>
    </source>
</evidence>
<dbReference type="CDD" id="cd00096">
    <property type="entry name" value="Ig"/>
    <property type="match status" value="1"/>
</dbReference>
<feature type="region of interest" description="Disordered" evidence="3">
    <location>
        <begin position="944"/>
        <end position="963"/>
    </location>
</feature>
<keyword evidence="4" id="KW-0472">Membrane</keyword>
<accession>A0AAV2SZG2</accession>
<evidence type="ECO:0000256" key="4">
    <source>
        <dbReference type="SAM" id="Phobius"/>
    </source>
</evidence>
<evidence type="ECO:0000259" key="5">
    <source>
        <dbReference type="PROSITE" id="PS50835"/>
    </source>
</evidence>
<proteinExistence type="predicted"/>
<feature type="compositionally biased region" description="Polar residues" evidence="3">
    <location>
        <begin position="1116"/>
        <end position="1129"/>
    </location>
</feature>
<feature type="region of interest" description="Disordered" evidence="3">
    <location>
        <begin position="1116"/>
        <end position="1183"/>
    </location>
</feature>
<dbReference type="InterPro" id="IPR013783">
    <property type="entry name" value="Ig-like_fold"/>
</dbReference>
<dbReference type="PANTHER" id="PTHR44170:SF6">
    <property type="entry name" value="CONTACTIN"/>
    <property type="match status" value="1"/>
</dbReference>
<comment type="caution">
    <text evidence="6">The sequence shown here is derived from an EMBL/GenBank/DDBJ whole genome shotgun (WGS) entry which is preliminary data.</text>
</comment>
<organism evidence="6 8">
    <name type="scientific">Calicophoron daubneyi</name>
    <name type="common">Rumen fluke</name>
    <name type="synonym">Paramphistomum daubneyi</name>
    <dbReference type="NCBI Taxonomy" id="300641"/>
    <lineage>
        <taxon>Eukaryota</taxon>
        <taxon>Metazoa</taxon>
        <taxon>Spiralia</taxon>
        <taxon>Lophotrochozoa</taxon>
        <taxon>Platyhelminthes</taxon>
        <taxon>Trematoda</taxon>
        <taxon>Digenea</taxon>
        <taxon>Plagiorchiida</taxon>
        <taxon>Pronocephalata</taxon>
        <taxon>Paramphistomoidea</taxon>
        <taxon>Paramphistomidae</taxon>
        <taxon>Calicophoron</taxon>
    </lineage>
</organism>
<keyword evidence="1" id="KW-0677">Repeat</keyword>
<feature type="compositionally biased region" description="Gly residues" evidence="3">
    <location>
        <begin position="1588"/>
        <end position="1601"/>
    </location>
</feature>
<feature type="compositionally biased region" description="Basic residues" evidence="3">
    <location>
        <begin position="1389"/>
        <end position="1400"/>
    </location>
</feature>
<dbReference type="EMBL" id="CAXLJL010000001">
    <property type="protein sequence ID" value="CAL5129242.1"/>
    <property type="molecule type" value="Genomic_DNA"/>
</dbReference>
<dbReference type="Proteomes" id="UP001497525">
    <property type="component" value="Unassembled WGS sequence"/>
</dbReference>
<dbReference type="SMART" id="SM00408">
    <property type="entry name" value="IGc2"/>
    <property type="match status" value="3"/>
</dbReference>
<feature type="compositionally biased region" description="Polar residues" evidence="3">
    <location>
        <begin position="1541"/>
        <end position="1564"/>
    </location>
</feature>
<dbReference type="GO" id="GO:0016020">
    <property type="term" value="C:membrane"/>
    <property type="evidence" value="ECO:0007669"/>
    <property type="project" value="UniProtKB-SubCell"/>
</dbReference>
<evidence type="ECO:0000313" key="8">
    <source>
        <dbReference type="Proteomes" id="UP001497525"/>
    </source>
</evidence>
<dbReference type="InterPro" id="IPR036179">
    <property type="entry name" value="Ig-like_dom_sf"/>
</dbReference>
<protein>
    <recommendedName>
        <fullName evidence="5">Ig-like domain-containing protein</fullName>
    </recommendedName>
</protein>
<dbReference type="Pfam" id="PF13927">
    <property type="entry name" value="Ig_3"/>
    <property type="match status" value="2"/>
</dbReference>
<dbReference type="PROSITE" id="PS50835">
    <property type="entry name" value="IG_LIKE"/>
    <property type="match status" value="3"/>
</dbReference>
<feature type="transmembrane region" description="Helical" evidence="4">
    <location>
        <begin position="877"/>
        <end position="901"/>
    </location>
</feature>
<evidence type="ECO:0000313" key="6">
    <source>
        <dbReference type="EMBL" id="CAL5129242.1"/>
    </source>
</evidence>
<keyword evidence="2" id="KW-1015">Disulfide bond</keyword>
<name>A0AAV2SZG2_CALDB</name>
<feature type="compositionally biased region" description="Polar residues" evidence="3">
    <location>
        <begin position="1407"/>
        <end position="1419"/>
    </location>
</feature>
<evidence type="ECO:0000256" key="2">
    <source>
        <dbReference type="ARBA" id="ARBA00023157"/>
    </source>
</evidence>
<dbReference type="InterPro" id="IPR003599">
    <property type="entry name" value="Ig_sub"/>
</dbReference>
<dbReference type="Gene3D" id="2.60.40.10">
    <property type="entry name" value="Immunoglobulins"/>
    <property type="match status" value="3"/>
</dbReference>
<dbReference type="PANTHER" id="PTHR44170">
    <property type="entry name" value="PROTEIN SIDEKICK"/>
    <property type="match status" value="1"/>
</dbReference>
<feature type="domain" description="Ig-like" evidence="5">
    <location>
        <begin position="359"/>
        <end position="445"/>
    </location>
</feature>
<feature type="compositionally biased region" description="Polar residues" evidence="3">
    <location>
        <begin position="1329"/>
        <end position="1343"/>
    </location>
</feature>
<sequence length="1666" mass="181147">MGSHPVFCLLTARIASITALFILTILGLCQFSSSTVQVVPQFTDLPPSASHFVLDPDSEGLNLVCRAWPPNAKVYLLASQLSAPVQLAEHGMGGADVIPPATITLGSNALLPIPQGLGSQRYGLVSHSQIASLSASTVDHHGQVTSVNLLRLIKHESLSDAVRERPASAVNDEVAVRLTVKNASEIRQLELMRLHCLVATTFGRILSAPFHVLPASLGEFVQSEEVAGRGMLSGDASAPYTSTSSNPLQILLNNIAIVDCFLPLNSYPTPVVHFELNNTLIPESAYKTDKYRQVWRTDGRRVSLLIRKFQARDAGTYRCVVTNPLTMEKKYAPESVHLTLLVPTSPVRADVIVPLASNPTKKEGSSINSQEIVVREGDNITLFCIIHSAPPPTVKTYQFEPNFTTPNRFQLDDKFGLLQISNVQPKDAGFYICSDHQISSTAQLRVKERLHFHTKPQDVRVRKLGDGAQFRCVTSDSKVTPYWLFNGQPKSTTGIGSGSTLTISNVTQQDLGIYQCIAHRKTGKVLSDEWVSASAILASEGDQIIRTPDELAVFTPTTPQPSLDTTPEITTAELTPNVQRVFDNLAVYIVWQPIHQEAPGTPAKNTEYRLEYSVQRNSIEEQQSASNGTRTPSALIGLVGHEAVRWSDPAPIKQRVTTHYAYVVGDPLEASKRYRFRVIAVDPSTGTNFAHPSDWSNVVSMEHISSVDPPVIKIVRPLSKGRVHLVWTFNGSKRKSVTYPSDRALSVLDESALATSSSSDALSDRGPFPLEPDPNVFLPDYFLVLARPAYKVKNDGSSESYGYGAYIPLQVNGSNAREGMLTGLNQTAGYQLVVYGVRGEGEKRQITRFSKAAFVNLATASNSGHYSLLQSLANNRLMYIILGGIAGLMFVVVFVFILLCLCRQHRDRSMNTQRKKQNGFVQSYKDANQYIPVATTDGSCVTGGGGGGAQHHSAGGSLSNQGNGGATMMMTNLQCSAFSDNSASNPGQTANSMHVRQQQQQGGDVKSQQFYYQQQQADQYAAAAALSKEMMQQQHQHQSMLGSQMQLQQPQVAQNNQGPQQIMMYHPAHHQSHHSLLLAGVNNPGPMLAAQPGMYHSGTLPGGPRYMRQNFMGHQFGSQQPLNRATTPANPMDPTDYYQQQQQQQQQHPQIYAHQQPQLPPVPHPQSTADLPPPHPNMNNGAGNRQMVYYPGFMTPGVASLKREPPTGGSRQDSSAYGTLLQRGQLTGSMINDPSMGPISPRGYPAAYYQDGQQVMHMYPDGISTPQPTHAGLYSPQQQQQAYFAQQQQQQQQLQQYQGFYGQQMQQAPDGMSQGPPVFGHTDGESIYSYFSQQDAGQANPHQPLNPLPEENQGNGGANSGFVESGMQTGDANGNVGTGTDDSPAPGGNHRHHRRRRRKQPQQQRQTTGELANGASDSNPAEADGAEGDGRQQYTEQQEDDQLEQRPTFDEDVAINQKQRHLSSVAGSNGGPYSESDPACGQPNFSTPSSYAQQQAVDPARNGGYLRYDSSQRGQMFAGQLPPPNQPPPPPPPPAVAMNLGSPNMTNGGIPNEYNPQGPVSYSGQPPLPHYLTNDSMSRRAYSPSGIPGNGGYSSGSGTGLLVGPPPRIRDYSEYGIPRGIGLPPTPAGGGQPQPPQHNVLMGTSPPPRSNNGTMMYEGRYREGQA</sequence>
<feature type="domain" description="Ig-like" evidence="5">
    <location>
        <begin position="456"/>
        <end position="527"/>
    </location>
</feature>
<evidence type="ECO:0000256" key="3">
    <source>
        <dbReference type="SAM" id="MobiDB-lite"/>
    </source>
</evidence>
<feature type="compositionally biased region" description="Low complexity" evidence="3">
    <location>
        <begin position="1138"/>
        <end position="1157"/>
    </location>
</feature>
<dbReference type="SUPFAM" id="SSF48726">
    <property type="entry name" value="Immunoglobulin"/>
    <property type="match status" value="3"/>
</dbReference>
<gene>
    <name evidence="6" type="ORF">CDAUBV1_LOCUS187</name>
    <name evidence="7" type="ORF">CDAUBV1_LOCUS188</name>
</gene>
<feature type="region of interest" description="Disordered" evidence="3">
    <location>
        <begin position="980"/>
        <end position="1000"/>
    </location>
</feature>
<feature type="compositionally biased region" description="Polar residues" evidence="3">
    <location>
        <begin position="1483"/>
        <end position="1496"/>
    </location>
</feature>
<dbReference type="GO" id="GO:0098609">
    <property type="term" value="P:cell-cell adhesion"/>
    <property type="evidence" value="ECO:0007669"/>
    <property type="project" value="TreeGrafter"/>
</dbReference>
<evidence type="ECO:0000256" key="1">
    <source>
        <dbReference type="ARBA" id="ARBA00022737"/>
    </source>
</evidence>
<feature type="domain" description="Ig-like" evidence="5">
    <location>
        <begin position="239"/>
        <end position="339"/>
    </location>
</feature>
<feature type="compositionally biased region" description="Pro residues" evidence="3">
    <location>
        <begin position="1521"/>
        <end position="1535"/>
    </location>
</feature>
<dbReference type="SMART" id="SM00409">
    <property type="entry name" value="IG"/>
    <property type="match status" value="3"/>
</dbReference>
<dbReference type="EMBL" id="CAXLJL010000001">
    <property type="protein sequence ID" value="CAL5129243.1"/>
    <property type="molecule type" value="Genomic_DNA"/>
</dbReference>
<dbReference type="InterPro" id="IPR013151">
    <property type="entry name" value="Immunoglobulin_dom"/>
</dbReference>
<keyword evidence="4" id="KW-0812">Transmembrane</keyword>